<dbReference type="CDD" id="cd17535">
    <property type="entry name" value="REC_NarL-like"/>
    <property type="match status" value="1"/>
</dbReference>
<dbReference type="Pfam" id="PF00072">
    <property type="entry name" value="Response_reg"/>
    <property type="match status" value="1"/>
</dbReference>
<evidence type="ECO:0000256" key="5">
    <source>
        <dbReference type="PROSITE-ProRule" id="PRU00169"/>
    </source>
</evidence>
<dbReference type="PROSITE" id="PS50043">
    <property type="entry name" value="HTH_LUXR_2"/>
    <property type="match status" value="1"/>
</dbReference>
<keyword evidence="1 5" id="KW-0597">Phosphoprotein</keyword>
<evidence type="ECO:0000313" key="8">
    <source>
        <dbReference type="EMBL" id="GAA4988172.1"/>
    </source>
</evidence>
<dbReference type="Proteomes" id="UP001500466">
    <property type="component" value="Unassembled WGS sequence"/>
</dbReference>
<reference evidence="9" key="1">
    <citation type="journal article" date="2019" name="Int. J. Syst. Evol. Microbiol.">
        <title>The Global Catalogue of Microorganisms (GCM) 10K type strain sequencing project: providing services to taxonomists for standard genome sequencing and annotation.</title>
        <authorList>
            <consortium name="The Broad Institute Genomics Platform"/>
            <consortium name="The Broad Institute Genome Sequencing Center for Infectious Disease"/>
            <person name="Wu L."/>
            <person name="Ma J."/>
        </authorList>
    </citation>
    <scope>NUCLEOTIDE SEQUENCE [LARGE SCALE GENOMIC DNA]</scope>
    <source>
        <strain evidence="9">JCM 17986</strain>
    </source>
</reference>
<dbReference type="InterPro" id="IPR001789">
    <property type="entry name" value="Sig_transdc_resp-reg_receiver"/>
</dbReference>
<evidence type="ECO:0000259" key="6">
    <source>
        <dbReference type="PROSITE" id="PS50043"/>
    </source>
</evidence>
<keyword evidence="9" id="KW-1185">Reference proteome</keyword>
<evidence type="ECO:0000256" key="3">
    <source>
        <dbReference type="ARBA" id="ARBA00023125"/>
    </source>
</evidence>
<dbReference type="InterPro" id="IPR039420">
    <property type="entry name" value="WalR-like"/>
</dbReference>
<dbReference type="InterPro" id="IPR011006">
    <property type="entry name" value="CheY-like_superfamily"/>
</dbReference>
<dbReference type="SUPFAM" id="SSF52172">
    <property type="entry name" value="CheY-like"/>
    <property type="match status" value="1"/>
</dbReference>
<dbReference type="Pfam" id="PF00196">
    <property type="entry name" value="GerE"/>
    <property type="match status" value="1"/>
</dbReference>
<dbReference type="RefSeq" id="WP_345679725.1">
    <property type="nucleotide sequence ID" value="NZ_BAABHS010000035.1"/>
</dbReference>
<dbReference type="Gene3D" id="3.40.50.2300">
    <property type="match status" value="1"/>
</dbReference>
<keyword evidence="3" id="KW-0238">DNA-binding</keyword>
<gene>
    <name evidence="8" type="ORF">GCM10023205_68870</name>
</gene>
<evidence type="ECO:0000259" key="7">
    <source>
        <dbReference type="PROSITE" id="PS50110"/>
    </source>
</evidence>
<keyword evidence="4" id="KW-0804">Transcription</keyword>
<evidence type="ECO:0000313" key="9">
    <source>
        <dbReference type="Proteomes" id="UP001500466"/>
    </source>
</evidence>
<dbReference type="PANTHER" id="PTHR43214">
    <property type="entry name" value="TWO-COMPONENT RESPONSE REGULATOR"/>
    <property type="match status" value="1"/>
</dbReference>
<dbReference type="PROSITE" id="PS50110">
    <property type="entry name" value="RESPONSE_REGULATORY"/>
    <property type="match status" value="1"/>
</dbReference>
<evidence type="ECO:0000256" key="2">
    <source>
        <dbReference type="ARBA" id="ARBA00023015"/>
    </source>
</evidence>
<dbReference type="InterPro" id="IPR058245">
    <property type="entry name" value="NreC/VraR/RcsB-like_REC"/>
</dbReference>
<evidence type="ECO:0000256" key="4">
    <source>
        <dbReference type="ARBA" id="ARBA00023163"/>
    </source>
</evidence>
<feature type="domain" description="Response regulatory" evidence="7">
    <location>
        <begin position="2"/>
        <end position="122"/>
    </location>
</feature>
<name>A0ABP9I5Q6_9ACTN</name>
<sequence>MRIVLAEDHFLLRDGLIRLLEAYGHEIAAAVDNGPDLLAALTAERPDVAVVDVRLPPDFTDEGLRAVVEARRTVPDLPVLLLSQYVEPLYARELLAAGGRGVGYMLKDRVTNGRQFLDAIGRVAAGGTALDPDVVAQLLVRKERDTAVAGLSAREREVLAWIAQGRSNAGIAQGLFITEKAVAKHIGNIFTKLGLHATDTDNRRVLAVLAYLDQ</sequence>
<dbReference type="EMBL" id="BAABHS010000035">
    <property type="protein sequence ID" value="GAA4988172.1"/>
    <property type="molecule type" value="Genomic_DNA"/>
</dbReference>
<dbReference type="PRINTS" id="PR00038">
    <property type="entry name" value="HTHLUXR"/>
</dbReference>
<dbReference type="InterPro" id="IPR000792">
    <property type="entry name" value="Tscrpt_reg_LuxR_C"/>
</dbReference>
<keyword evidence="2" id="KW-0805">Transcription regulation</keyword>
<dbReference type="SMART" id="SM00448">
    <property type="entry name" value="REC"/>
    <property type="match status" value="1"/>
</dbReference>
<organism evidence="8 9">
    <name type="scientific">Yinghuangia aomiensis</name>
    <dbReference type="NCBI Taxonomy" id="676205"/>
    <lineage>
        <taxon>Bacteria</taxon>
        <taxon>Bacillati</taxon>
        <taxon>Actinomycetota</taxon>
        <taxon>Actinomycetes</taxon>
        <taxon>Kitasatosporales</taxon>
        <taxon>Streptomycetaceae</taxon>
        <taxon>Yinghuangia</taxon>
    </lineage>
</organism>
<feature type="modified residue" description="4-aspartylphosphate" evidence="5">
    <location>
        <position position="52"/>
    </location>
</feature>
<protein>
    <submittedName>
        <fullName evidence="8">Response regulator transcription factor</fullName>
    </submittedName>
</protein>
<dbReference type="SMART" id="SM00421">
    <property type="entry name" value="HTH_LUXR"/>
    <property type="match status" value="1"/>
</dbReference>
<feature type="domain" description="HTH luxR-type" evidence="6">
    <location>
        <begin position="144"/>
        <end position="214"/>
    </location>
</feature>
<proteinExistence type="predicted"/>
<comment type="caution">
    <text evidence="8">The sequence shown here is derived from an EMBL/GenBank/DDBJ whole genome shotgun (WGS) entry which is preliminary data.</text>
</comment>
<dbReference type="CDD" id="cd06170">
    <property type="entry name" value="LuxR_C_like"/>
    <property type="match status" value="1"/>
</dbReference>
<evidence type="ECO:0000256" key="1">
    <source>
        <dbReference type="ARBA" id="ARBA00022553"/>
    </source>
</evidence>
<accession>A0ABP9I5Q6</accession>
<dbReference type="PANTHER" id="PTHR43214:SF24">
    <property type="entry name" value="TRANSCRIPTIONAL REGULATORY PROTEIN NARL-RELATED"/>
    <property type="match status" value="1"/>
</dbReference>